<evidence type="ECO:0008006" key="3">
    <source>
        <dbReference type="Google" id="ProtNLM"/>
    </source>
</evidence>
<dbReference type="InterPro" id="IPR013373">
    <property type="entry name" value="Flagellin/pilin_N_arc"/>
</dbReference>
<accession>A0A381SN01</accession>
<feature type="transmembrane region" description="Helical" evidence="1">
    <location>
        <begin position="21"/>
        <end position="47"/>
    </location>
</feature>
<reference evidence="2" key="1">
    <citation type="submission" date="2018-05" db="EMBL/GenBank/DDBJ databases">
        <authorList>
            <person name="Lanie J.A."/>
            <person name="Ng W.-L."/>
            <person name="Kazmierczak K.M."/>
            <person name="Andrzejewski T.M."/>
            <person name="Davidsen T.M."/>
            <person name="Wayne K.J."/>
            <person name="Tettelin H."/>
            <person name="Glass J.I."/>
            <person name="Rusch D."/>
            <person name="Podicherti R."/>
            <person name="Tsui H.-C.T."/>
            <person name="Winkler M.E."/>
        </authorList>
    </citation>
    <scope>NUCLEOTIDE SEQUENCE</scope>
</reference>
<keyword evidence="1" id="KW-1133">Transmembrane helix</keyword>
<evidence type="ECO:0000256" key="1">
    <source>
        <dbReference type="SAM" id="Phobius"/>
    </source>
</evidence>
<protein>
    <recommendedName>
        <fullName evidence="3">Flagellin</fullName>
    </recommendedName>
</protein>
<dbReference type="GO" id="GO:0005198">
    <property type="term" value="F:structural molecule activity"/>
    <property type="evidence" value="ECO:0007669"/>
    <property type="project" value="InterPro"/>
</dbReference>
<keyword evidence="1" id="KW-0812">Transmembrane</keyword>
<gene>
    <name evidence="2" type="ORF">METZ01_LOCUS57532</name>
</gene>
<dbReference type="PANTHER" id="PTHR35903:SF1">
    <property type="entry name" value="FLAGELLIN B1"/>
    <property type="match status" value="1"/>
</dbReference>
<sequence>MKNAFVQMQNLYSDRKGITGLETAIILIAFIVVAAVFAFTVMTTGLFSSEKAKTTAQAGIAEASSTFAPKGAVIASANGAGNAVETITFQITTASGSTGTSIARAKIALIYSDDNQRDSSSADIDNRGTADGILNTVAIHKIVGDAGSPDLLQQGDVAEIIVTLNTTTAGKATLLDKNQIFRLELIPQQGGSLIISRKTPPELMPVMNLE</sequence>
<dbReference type="PANTHER" id="PTHR35903">
    <property type="entry name" value="FLAGELLIN B1"/>
    <property type="match status" value="1"/>
</dbReference>
<dbReference type="NCBIfam" id="TIGR02537">
    <property type="entry name" value="arch_flag_Nterm"/>
    <property type="match status" value="1"/>
</dbReference>
<proteinExistence type="predicted"/>
<dbReference type="EMBL" id="UINC01003252">
    <property type="protein sequence ID" value="SVA04678.1"/>
    <property type="molecule type" value="Genomic_DNA"/>
</dbReference>
<dbReference type="GO" id="GO:0097588">
    <property type="term" value="P:archaeal or bacterial-type flagellum-dependent cell motility"/>
    <property type="evidence" value="ECO:0007669"/>
    <property type="project" value="InterPro"/>
</dbReference>
<dbReference type="Pfam" id="PF01917">
    <property type="entry name" value="Flagellin_arch-type"/>
    <property type="match status" value="1"/>
</dbReference>
<name>A0A381SN01_9ZZZZ</name>
<dbReference type="AlphaFoldDB" id="A0A381SN01"/>
<dbReference type="InterPro" id="IPR002774">
    <property type="entry name" value="Flagellin_arc-type"/>
</dbReference>
<evidence type="ECO:0000313" key="2">
    <source>
        <dbReference type="EMBL" id="SVA04678.1"/>
    </source>
</evidence>
<organism evidence="2">
    <name type="scientific">marine metagenome</name>
    <dbReference type="NCBI Taxonomy" id="408172"/>
    <lineage>
        <taxon>unclassified sequences</taxon>
        <taxon>metagenomes</taxon>
        <taxon>ecological metagenomes</taxon>
    </lineage>
</organism>
<keyword evidence="1" id="KW-0472">Membrane</keyword>